<evidence type="ECO:0000313" key="3">
    <source>
        <dbReference type="EMBL" id="MFD1588590.1"/>
    </source>
</evidence>
<dbReference type="PANTHER" id="PTHR42693">
    <property type="entry name" value="ARYLSULFATASE FAMILY MEMBER"/>
    <property type="match status" value="1"/>
</dbReference>
<dbReference type="Proteomes" id="UP001597119">
    <property type="component" value="Unassembled WGS sequence"/>
</dbReference>
<dbReference type="Gene3D" id="3.40.720.10">
    <property type="entry name" value="Alkaline Phosphatase, subunit A"/>
    <property type="match status" value="1"/>
</dbReference>
<evidence type="ECO:0000259" key="2">
    <source>
        <dbReference type="Pfam" id="PF00884"/>
    </source>
</evidence>
<sequence length="480" mass="54602">MPQHAILITVDCLRYDRLSAFGYDRPVSPTMDALAAEGTHSDEAIATGPNTRTSFPGILCSTYPLMYGGYAQLTEERDVISETFREHGFRTVGVNTNTQLHSRFGWDRGFDVYYDNERTIVDDPEIEIEKGEDASSPIHDALETTKSKVYSSLDQDGVPYRILESIYRRVGTRTPPHTSAADAVDTAFTYLDALPDEKPLFLWVHFMEPHSPYVPPKSYRDEFLDEPLSSGEMWQINDKVNSHEDEATDREVSIISDLYDASVKEVDDQIGRLINGLRKRDYWDDAITILCGDHGEEFREHGELAHGGRPYDELVRVPLIIRSNDETVTSLDGVTSTIDIAPTLLDATVDDLSVPEKFHGLSLYPIVRGEEAMPEDRAVFSQIASGGWREIDLSNRITACRTDEWKLITYRRDDEDELYYIPDDQYEQRNCAAEQPDVVERMTERVDDHYALDAYERHSIRDAVEPDHLGEQLEALGYVE</sequence>
<dbReference type="Pfam" id="PF00884">
    <property type="entry name" value="Sulfatase"/>
    <property type="match status" value="1"/>
</dbReference>
<comment type="similarity">
    <text evidence="1">Belongs to the sulfatase family.</text>
</comment>
<evidence type="ECO:0000256" key="1">
    <source>
        <dbReference type="ARBA" id="ARBA00008779"/>
    </source>
</evidence>
<dbReference type="PANTHER" id="PTHR42693:SF33">
    <property type="entry name" value="ARYLSULFATASE"/>
    <property type="match status" value="1"/>
</dbReference>
<name>A0ABD6CEI2_9EURY</name>
<dbReference type="CDD" id="cd16148">
    <property type="entry name" value="sulfatase_like"/>
    <property type="match status" value="1"/>
</dbReference>
<dbReference type="InterPro" id="IPR017850">
    <property type="entry name" value="Alkaline_phosphatase_core_sf"/>
</dbReference>
<dbReference type="InterPro" id="IPR050738">
    <property type="entry name" value="Sulfatase"/>
</dbReference>
<protein>
    <submittedName>
        <fullName evidence="3">Sulfatase-like hydrolase/transferase</fullName>
    </submittedName>
</protein>
<dbReference type="SUPFAM" id="SSF53649">
    <property type="entry name" value="Alkaline phosphatase-like"/>
    <property type="match status" value="1"/>
</dbReference>
<accession>A0ABD6CEI2</accession>
<comment type="caution">
    <text evidence="3">The sequence shown here is derived from an EMBL/GenBank/DDBJ whole genome shotgun (WGS) entry which is preliminary data.</text>
</comment>
<organism evidence="3 4">
    <name type="scientific">Halorientalis brevis</name>
    <dbReference type="NCBI Taxonomy" id="1126241"/>
    <lineage>
        <taxon>Archaea</taxon>
        <taxon>Methanobacteriati</taxon>
        <taxon>Methanobacteriota</taxon>
        <taxon>Stenosarchaea group</taxon>
        <taxon>Halobacteria</taxon>
        <taxon>Halobacteriales</taxon>
        <taxon>Haloarculaceae</taxon>
        <taxon>Halorientalis</taxon>
    </lineage>
</organism>
<proteinExistence type="inferred from homology"/>
<dbReference type="Gene3D" id="3.30.1120.10">
    <property type="match status" value="1"/>
</dbReference>
<dbReference type="RefSeq" id="WP_247378203.1">
    <property type="nucleotide sequence ID" value="NZ_JALLGV010000005.1"/>
</dbReference>
<evidence type="ECO:0000313" key="4">
    <source>
        <dbReference type="Proteomes" id="UP001597119"/>
    </source>
</evidence>
<keyword evidence="4" id="KW-1185">Reference proteome</keyword>
<feature type="domain" description="Sulfatase N-terminal" evidence="2">
    <location>
        <begin position="4"/>
        <end position="348"/>
    </location>
</feature>
<gene>
    <name evidence="3" type="ORF">ACFR9U_16550</name>
</gene>
<dbReference type="EMBL" id="JBHUDJ010000014">
    <property type="protein sequence ID" value="MFD1588590.1"/>
    <property type="molecule type" value="Genomic_DNA"/>
</dbReference>
<reference evidence="3 4" key="1">
    <citation type="journal article" date="2019" name="Int. J. Syst. Evol. Microbiol.">
        <title>The Global Catalogue of Microorganisms (GCM) 10K type strain sequencing project: providing services to taxonomists for standard genome sequencing and annotation.</title>
        <authorList>
            <consortium name="The Broad Institute Genomics Platform"/>
            <consortium name="The Broad Institute Genome Sequencing Center for Infectious Disease"/>
            <person name="Wu L."/>
            <person name="Ma J."/>
        </authorList>
    </citation>
    <scope>NUCLEOTIDE SEQUENCE [LARGE SCALE GENOMIC DNA]</scope>
    <source>
        <strain evidence="3 4">CGMCC 1.12125</strain>
    </source>
</reference>
<dbReference type="InterPro" id="IPR000917">
    <property type="entry name" value="Sulfatase_N"/>
</dbReference>
<dbReference type="AlphaFoldDB" id="A0ABD6CEI2"/>